<dbReference type="EMBL" id="BARV01005804">
    <property type="protein sequence ID" value="GAI03788.1"/>
    <property type="molecule type" value="Genomic_DNA"/>
</dbReference>
<evidence type="ECO:0000313" key="2">
    <source>
        <dbReference type="EMBL" id="GAI03788.1"/>
    </source>
</evidence>
<evidence type="ECO:0000259" key="1">
    <source>
        <dbReference type="Pfam" id="PF03599"/>
    </source>
</evidence>
<dbReference type="Gene3D" id="3.20.20.20">
    <property type="entry name" value="Dihydropteroate synthase-like"/>
    <property type="match status" value="1"/>
</dbReference>
<dbReference type="InterPro" id="IPR011005">
    <property type="entry name" value="Dihydropteroate_synth-like_sf"/>
</dbReference>
<gene>
    <name evidence="2" type="ORF">S06H3_11797</name>
</gene>
<protein>
    <recommendedName>
        <fullName evidence="1">CO dehydrogenase/acetyl-CoA synthase delta subunit TIM barrel domain-containing protein</fullName>
    </recommendedName>
</protein>
<dbReference type="PANTHER" id="PTHR36214:SF3">
    <property type="entry name" value="ACETYL-COA DECARBONYLASE_SYNTHASE COMPLEX SUBUNIT GAMMA"/>
    <property type="match status" value="1"/>
</dbReference>
<dbReference type="InterPro" id="IPR016041">
    <property type="entry name" value="Ac-CoA_synth_d_su_TIM-brl"/>
</dbReference>
<proteinExistence type="predicted"/>
<dbReference type="Pfam" id="PF03599">
    <property type="entry name" value="CdhD"/>
    <property type="match status" value="1"/>
</dbReference>
<dbReference type="AlphaFoldDB" id="X1KB07"/>
<feature type="domain" description="CO dehydrogenase/acetyl-CoA synthase delta subunit TIM barrel" evidence="1">
    <location>
        <begin position="35"/>
        <end position="163"/>
    </location>
</feature>
<organism evidence="2">
    <name type="scientific">marine sediment metagenome</name>
    <dbReference type="NCBI Taxonomy" id="412755"/>
    <lineage>
        <taxon>unclassified sequences</taxon>
        <taxon>metagenomes</taxon>
        <taxon>ecological metagenomes</taxon>
    </lineage>
</organism>
<accession>X1KB07</accession>
<comment type="caution">
    <text evidence="2">The sequence shown here is derived from an EMBL/GenBank/DDBJ whole genome shotgun (WGS) entry which is preliminary data.</text>
</comment>
<name>X1KB07_9ZZZZ</name>
<dbReference type="InterPro" id="IPR051069">
    <property type="entry name" value="ACDS_complex_subunit"/>
</dbReference>
<feature type="non-terminal residue" evidence="2">
    <location>
        <position position="168"/>
    </location>
</feature>
<dbReference type="PANTHER" id="PTHR36214">
    <property type="match status" value="1"/>
</dbReference>
<sequence length="168" mass="18682">MQIAAKKVSLDKCPYVSEEAKKALESAAQPPIRLVTIGVGDNKLDVGNETVMFRHEETFYHPTGIGFLIEDTLSFEELDQRISRINKLKFERVGQKIEVNLVAIKASSGNLERFVGAVEEVLAKTDLCIVLMSKDPELMKGALEVSRDRGPLVYAATKENFEEGRIQA</sequence>
<reference evidence="2" key="1">
    <citation type="journal article" date="2014" name="Front. Microbiol.">
        <title>High frequency of phylogenetically diverse reductive dehalogenase-homologous genes in deep subseafloor sedimentary metagenomes.</title>
        <authorList>
            <person name="Kawai M."/>
            <person name="Futagami T."/>
            <person name="Toyoda A."/>
            <person name="Takaki Y."/>
            <person name="Nishi S."/>
            <person name="Hori S."/>
            <person name="Arai W."/>
            <person name="Tsubouchi T."/>
            <person name="Morono Y."/>
            <person name="Uchiyama I."/>
            <person name="Ito T."/>
            <person name="Fujiyama A."/>
            <person name="Inagaki F."/>
            <person name="Takami H."/>
        </authorList>
    </citation>
    <scope>NUCLEOTIDE SEQUENCE</scope>
    <source>
        <strain evidence="2">Expedition CK06-06</strain>
    </source>
</reference>